<accession>D4ZLN6</accession>
<proteinExistence type="predicted"/>
<name>D4ZLN6_SHEVD</name>
<reference evidence="2" key="1">
    <citation type="journal article" date="2010" name="Mol. Biosyst.">
        <title>Complete genome sequence and comparative analysis of Shewanella violacea, a psychrophilic and piezophilic bacterium from deep sea floor sediments.</title>
        <authorList>
            <person name="Aono E."/>
            <person name="Baba T."/>
            <person name="Ara T."/>
            <person name="Nishi T."/>
            <person name="Nakamichi T."/>
            <person name="Inamoto E."/>
            <person name="Toyonaga H."/>
            <person name="Hasegawa M."/>
            <person name="Takai Y."/>
            <person name="Okumura Y."/>
            <person name="Baba M."/>
            <person name="Tomita M."/>
            <person name="Kato C."/>
            <person name="Oshima T."/>
            <person name="Nakasone K."/>
            <person name="Mori H."/>
        </authorList>
    </citation>
    <scope>NUCLEOTIDE SEQUENCE [LARGE SCALE GENOMIC DNA]</scope>
    <source>
        <strain evidence="2">JCM 10179 / CIP 106290 / LMG 19151 / DSS12</strain>
    </source>
</reference>
<sequence>MKAQLKITEPIIAMLNAMTRYAIPKYKSQLS</sequence>
<dbReference type="Proteomes" id="UP000002350">
    <property type="component" value="Chromosome"/>
</dbReference>
<keyword evidence="2" id="KW-1185">Reference proteome</keyword>
<evidence type="ECO:0000313" key="2">
    <source>
        <dbReference type="Proteomes" id="UP000002350"/>
    </source>
</evidence>
<dbReference type="AlphaFoldDB" id="D4ZLN6"/>
<gene>
    <name evidence="1" type="ordered locus">SVI_2614</name>
</gene>
<dbReference type="HOGENOM" id="CLU_3398442_0_0_6"/>
<dbReference type="EMBL" id="AP011177">
    <property type="protein sequence ID" value="BAJ02585.1"/>
    <property type="molecule type" value="Genomic_DNA"/>
</dbReference>
<organism evidence="1 2">
    <name type="scientific">Shewanella violacea (strain JCM 10179 / CIP 106290 / LMG 19151 / DSS12)</name>
    <dbReference type="NCBI Taxonomy" id="637905"/>
    <lineage>
        <taxon>Bacteria</taxon>
        <taxon>Pseudomonadati</taxon>
        <taxon>Pseudomonadota</taxon>
        <taxon>Gammaproteobacteria</taxon>
        <taxon>Alteromonadales</taxon>
        <taxon>Shewanellaceae</taxon>
        <taxon>Shewanella</taxon>
    </lineage>
</organism>
<protein>
    <submittedName>
        <fullName evidence="1">Uncharacterized protein</fullName>
    </submittedName>
</protein>
<dbReference type="KEGG" id="svo:SVI_2614"/>
<evidence type="ECO:0000313" key="1">
    <source>
        <dbReference type="EMBL" id="BAJ02585.1"/>
    </source>
</evidence>